<dbReference type="InterPro" id="IPR029032">
    <property type="entry name" value="AhpD-like"/>
</dbReference>
<accession>A0A3A4BUQ8</accession>
<proteinExistence type="predicted"/>
<evidence type="ECO:0000313" key="3">
    <source>
        <dbReference type="Proteomes" id="UP000265768"/>
    </source>
</evidence>
<dbReference type="PANTHER" id="PTHR34846:SF10">
    <property type="entry name" value="CYTOPLASMIC PROTEIN"/>
    <property type="match status" value="1"/>
</dbReference>
<dbReference type="SUPFAM" id="SSF69118">
    <property type="entry name" value="AhpD-like"/>
    <property type="match status" value="1"/>
</dbReference>
<feature type="domain" description="Carboxymuconolactone decarboxylase-like" evidence="1">
    <location>
        <begin position="16"/>
        <end position="95"/>
    </location>
</feature>
<reference evidence="2 3" key="1">
    <citation type="submission" date="2018-09" db="EMBL/GenBank/DDBJ databases">
        <title>YIM 75507 draft genome.</title>
        <authorList>
            <person name="Tang S."/>
            <person name="Feng Y."/>
        </authorList>
    </citation>
    <scope>NUCLEOTIDE SEQUENCE [LARGE SCALE GENOMIC DNA]</scope>
    <source>
        <strain evidence="2 3">YIM 75507</strain>
    </source>
</reference>
<protein>
    <submittedName>
        <fullName evidence="2">Carboxymuconolactone decarboxylase family protein</fullName>
    </submittedName>
</protein>
<dbReference type="OrthoDB" id="4704294at2"/>
<dbReference type="RefSeq" id="WP_119924289.1">
    <property type="nucleotide sequence ID" value="NZ_QZEY01000001.1"/>
</dbReference>
<organism evidence="2 3">
    <name type="scientific">Bailinhaonella thermotolerans</name>
    <dbReference type="NCBI Taxonomy" id="1070861"/>
    <lineage>
        <taxon>Bacteria</taxon>
        <taxon>Bacillati</taxon>
        <taxon>Actinomycetota</taxon>
        <taxon>Actinomycetes</taxon>
        <taxon>Streptosporangiales</taxon>
        <taxon>Streptosporangiaceae</taxon>
        <taxon>Bailinhaonella</taxon>
    </lineage>
</organism>
<dbReference type="Pfam" id="PF02627">
    <property type="entry name" value="CMD"/>
    <property type="match status" value="1"/>
</dbReference>
<name>A0A3A4BUQ8_9ACTN</name>
<dbReference type="InterPro" id="IPR003779">
    <property type="entry name" value="CMD-like"/>
</dbReference>
<dbReference type="AlphaFoldDB" id="A0A3A4BUQ8"/>
<comment type="caution">
    <text evidence="2">The sequence shown here is derived from an EMBL/GenBank/DDBJ whole genome shotgun (WGS) entry which is preliminary data.</text>
</comment>
<evidence type="ECO:0000259" key="1">
    <source>
        <dbReference type="Pfam" id="PF02627"/>
    </source>
</evidence>
<dbReference type="GO" id="GO:0051920">
    <property type="term" value="F:peroxiredoxin activity"/>
    <property type="evidence" value="ECO:0007669"/>
    <property type="project" value="InterPro"/>
</dbReference>
<dbReference type="PANTHER" id="PTHR34846">
    <property type="entry name" value="4-CARBOXYMUCONOLACTONE DECARBOXYLASE FAMILY PROTEIN (AFU_ORTHOLOGUE AFUA_6G11590)"/>
    <property type="match status" value="1"/>
</dbReference>
<dbReference type="Gene3D" id="1.20.1290.10">
    <property type="entry name" value="AhpD-like"/>
    <property type="match status" value="1"/>
</dbReference>
<evidence type="ECO:0000313" key="2">
    <source>
        <dbReference type="EMBL" id="RJL35318.1"/>
    </source>
</evidence>
<sequence>MTRQRIELAAVSPRAVDLLIELEDVLRREGLSDDRLRELARIRVAQLNGCAYFLARRSAEAIRLGEGQDRLNELAGWRDSRRFTETERAALALTEVMTRLPADGVPDEVYGAAENLLGPYNLANLIMAVSVANALDRMCLTARISPPQ</sequence>
<keyword evidence="3" id="KW-1185">Reference proteome</keyword>
<dbReference type="Proteomes" id="UP000265768">
    <property type="component" value="Unassembled WGS sequence"/>
</dbReference>
<gene>
    <name evidence="2" type="ORF">D5H75_00350</name>
</gene>
<dbReference type="EMBL" id="QZEY01000001">
    <property type="protein sequence ID" value="RJL35318.1"/>
    <property type="molecule type" value="Genomic_DNA"/>
</dbReference>